<gene>
    <name evidence="2" type="ORF">BACCIP111883_01346</name>
</gene>
<feature type="transmembrane region" description="Helical" evidence="1">
    <location>
        <begin position="56"/>
        <end position="77"/>
    </location>
</feature>
<dbReference type="RefSeq" id="WP_230500493.1">
    <property type="nucleotide sequence ID" value="NZ_CAKJTJ010000005.1"/>
</dbReference>
<evidence type="ECO:0000313" key="2">
    <source>
        <dbReference type="EMBL" id="CAG9620577.1"/>
    </source>
</evidence>
<dbReference type="EMBL" id="CAKJTJ010000005">
    <property type="protein sequence ID" value="CAG9620577.1"/>
    <property type="molecule type" value="Genomic_DNA"/>
</dbReference>
<comment type="caution">
    <text evidence="2">The sequence shown here is derived from an EMBL/GenBank/DDBJ whole genome shotgun (WGS) entry which is preliminary data.</text>
</comment>
<sequence>MYIFATFKYNTEIELTLQELEELGLRKYQIMIVPLDKVEFNTKTIDSMHRTDGRSLIDLAAIFGIIFMLLGVIYGYVLSLGPILWGLFGLLFGFVSGFLVDYFFTKKSESKRKKQGSDADLILMIRCPIEKQEKVKDILWNNLVLGVGVVDR</sequence>
<feature type="transmembrane region" description="Helical" evidence="1">
    <location>
        <begin position="83"/>
        <end position="104"/>
    </location>
</feature>
<dbReference type="Proteomes" id="UP000789833">
    <property type="component" value="Unassembled WGS sequence"/>
</dbReference>
<keyword evidence="1" id="KW-0812">Transmembrane</keyword>
<accession>A0ABN8AA77</accession>
<organism evidence="2 3">
    <name type="scientific">Sutcliffiella rhizosphaerae</name>
    <dbReference type="NCBI Taxonomy" id="2880967"/>
    <lineage>
        <taxon>Bacteria</taxon>
        <taxon>Bacillati</taxon>
        <taxon>Bacillota</taxon>
        <taxon>Bacilli</taxon>
        <taxon>Bacillales</taxon>
        <taxon>Bacillaceae</taxon>
        <taxon>Sutcliffiella</taxon>
    </lineage>
</organism>
<name>A0ABN8AA77_9BACI</name>
<evidence type="ECO:0000313" key="3">
    <source>
        <dbReference type="Proteomes" id="UP000789833"/>
    </source>
</evidence>
<reference evidence="2 3" key="1">
    <citation type="submission" date="2021-10" db="EMBL/GenBank/DDBJ databases">
        <authorList>
            <person name="Criscuolo A."/>
        </authorList>
    </citation>
    <scope>NUCLEOTIDE SEQUENCE [LARGE SCALE GENOMIC DNA]</scope>
    <source>
        <strain evidence="3">CIP 111883</strain>
    </source>
</reference>
<proteinExistence type="predicted"/>
<protein>
    <submittedName>
        <fullName evidence="2">Uncharacterized protein</fullName>
    </submittedName>
</protein>
<evidence type="ECO:0000256" key="1">
    <source>
        <dbReference type="SAM" id="Phobius"/>
    </source>
</evidence>
<keyword evidence="1" id="KW-0472">Membrane</keyword>
<keyword evidence="3" id="KW-1185">Reference proteome</keyword>
<keyword evidence="1" id="KW-1133">Transmembrane helix</keyword>